<comment type="caution">
    <text evidence="2">The sequence shown here is derived from an EMBL/GenBank/DDBJ whole genome shotgun (WGS) entry which is preliminary data.</text>
</comment>
<name>X1PY05_9ZZZZ</name>
<sequence>AYATLPEPSRKLVADKGRGQEQEEPTLRPVKVFYPTK</sequence>
<feature type="non-terminal residue" evidence="2">
    <location>
        <position position="1"/>
    </location>
</feature>
<dbReference type="EMBL" id="BARW01000193">
    <property type="protein sequence ID" value="GAI60808.1"/>
    <property type="molecule type" value="Genomic_DNA"/>
</dbReference>
<feature type="region of interest" description="Disordered" evidence="1">
    <location>
        <begin position="1"/>
        <end position="29"/>
    </location>
</feature>
<accession>X1PY05</accession>
<feature type="compositionally biased region" description="Basic and acidic residues" evidence="1">
    <location>
        <begin position="8"/>
        <end position="21"/>
    </location>
</feature>
<gene>
    <name evidence="2" type="ORF">S12H4_01087</name>
</gene>
<dbReference type="AlphaFoldDB" id="X1PY05"/>
<reference evidence="2" key="1">
    <citation type="journal article" date="2014" name="Front. Microbiol.">
        <title>High frequency of phylogenetically diverse reductive dehalogenase-homologous genes in deep subseafloor sedimentary metagenomes.</title>
        <authorList>
            <person name="Kawai M."/>
            <person name="Futagami T."/>
            <person name="Toyoda A."/>
            <person name="Takaki Y."/>
            <person name="Nishi S."/>
            <person name="Hori S."/>
            <person name="Arai W."/>
            <person name="Tsubouchi T."/>
            <person name="Morono Y."/>
            <person name="Uchiyama I."/>
            <person name="Ito T."/>
            <person name="Fujiyama A."/>
            <person name="Inagaki F."/>
            <person name="Takami H."/>
        </authorList>
    </citation>
    <scope>NUCLEOTIDE SEQUENCE</scope>
    <source>
        <strain evidence="2">Expedition CK06-06</strain>
    </source>
</reference>
<proteinExistence type="predicted"/>
<organism evidence="2">
    <name type="scientific">marine sediment metagenome</name>
    <dbReference type="NCBI Taxonomy" id="412755"/>
    <lineage>
        <taxon>unclassified sequences</taxon>
        <taxon>metagenomes</taxon>
        <taxon>ecological metagenomes</taxon>
    </lineage>
</organism>
<protein>
    <submittedName>
        <fullName evidence="2">Uncharacterized protein</fullName>
    </submittedName>
</protein>
<evidence type="ECO:0000313" key="2">
    <source>
        <dbReference type="EMBL" id="GAI60808.1"/>
    </source>
</evidence>
<evidence type="ECO:0000256" key="1">
    <source>
        <dbReference type="SAM" id="MobiDB-lite"/>
    </source>
</evidence>